<name>A0A814QS24_9BILA</name>
<keyword evidence="2" id="KW-0732">Signal</keyword>
<dbReference type="InterPro" id="IPR011330">
    <property type="entry name" value="Glyco_hydro/deAcase_b/a-brl"/>
</dbReference>
<dbReference type="AlphaFoldDB" id="A0A814QS24"/>
<dbReference type="EMBL" id="CAJNOE010000289">
    <property type="protein sequence ID" value="CAF1122086.1"/>
    <property type="molecule type" value="Genomic_DNA"/>
</dbReference>
<dbReference type="SUPFAM" id="SSF88713">
    <property type="entry name" value="Glycoside hydrolase/deacetylase"/>
    <property type="match status" value="1"/>
</dbReference>
<dbReference type="InterPro" id="IPR052740">
    <property type="entry name" value="CE4"/>
</dbReference>
<reference evidence="3" key="1">
    <citation type="submission" date="2021-02" db="EMBL/GenBank/DDBJ databases">
        <authorList>
            <person name="Nowell W R."/>
        </authorList>
    </citation>
    <scope>NUCLEOTIDE SEQUENCE</scope>
</reference>
<dbReference type="Proteomes" id="UP000663860">
    <property type="component" value="Unassembled WGS sequence"/>
</dbReference>
<dbReference type="PANTHER" id="PTHR45985">
    <property type="match status" value="1"/>
</dbReference>
<dbReference type="PANTHER" id="PTHR45985:SF3">
    <property type="entry name" value="CHITIN DEACETYLASE-LIKE 4"/>
    <property type="match status" value="1"/>
</dbReference>
<feature type="transmembrane region" description="Helical" evidence="1">
    <location>
        <begin position="409"/>
        <end position="427"/>
    </location>
</feature>
<accession>A0A814QS24</accession>
<keyword evidence="1" id="KW-0472">Membrane</keyword>
<evidence type="ECO:0000256" key="1">
    <source>
        <dbReference type="SAM" id="Phobius"/>
    </source>
</evidence>
<feature type="signal peptide" evidence="2">
    <location>
        <begin position="1"/>
        <end position="19"/>
    </location>
</feature>
<dbReference type="GO" id="GO:0005975">
    <property type="term" value="P:carbohydrate metabolic process"/>
    <property type="evidence" value="ECO:0007669"/>
    <property type="project" value="InterPro"/>
</dbReference>
<organism evidence="3 4">
    <name type="scientific">Adineta steineri</name>
    <dbReference type="NCBI Taxonomy" id="433720"/>
    <lineage>
        <taxon>Eukaryota</taxon>
        <taxon>Metazoa</taxon>
        <taxon>Spiralia</taxon>
        <taxon>Gnathifera</taxon>
        <taxon>Rotifera</taxon>
        <taxon>Eurotatoria</taxon>
        <taxon>Bdelloidea</taxon>
        <taxon>Adinetida</taxon>
        <taxon>Adinetidae</taxon>
        <taxon>Adineta</taxon>
    </lineage>
</organism>
<sequence length="434" mass="51355">MLFLQFFWFLIFSFTFCRSEICTAENCLLPSCQCPVSNANPTTFDVIELPQFVLLTFVGNLNKNVLDPIRSILNTTYRNPNKCPISSTFFIHDVHTEYCLVQRLFDNHHEIAMTASSNKCPLTNCYNENDWVRWTNEDWQHEIEQQRINIVHQAQIDQSHIKGFRVPHLQIDQNRHLDLLQKFQFHYDSSMLFKASKLMWPFTLNYPVNFTNCINCDTWAKPYEALWQFPLHEWNYPKSNTSCRSLSDSSCLPADKPHTADLLYNFLMHNFRRHSSLSIGRRAPFNIQIDLTWLSQNKQTRLQALIRFIEYITKSPDHRYVYFVSIEKALEWFKYPRVLHEMRDFWPFSCNDKIYGYNSVCSGTNSNDDEQEDVEEISRIESLKSGNKTNQTETENIDRQAEKLFPSSIAIHATWIFVVLIIGVYIYDKYFTKK</sequence>
<dbReference type="Gene3D" id="3.20.20.370">
    <property type="entry name" value="Glycoside hydrolase/deacetylase"/>
    <property type="match status" value="1"/>
</dbReference>
<evidence type="ECO:0000313" key="4">
    <source>
        <dbReference type="Proteomes" id="UP000663860"/>
    </source>
</evidence>
<feature type="chain" id="PRO_5032576687" evidence="2">
    <location>
        <begin position="20"/>
        <end position="434"/>
    </location>
</feature>
<gene>
    <name evidence="3" type="ORF">IZO911_LOCUS24201</name>
</gene>
<keyword evidence="1" id="KW-0812">Transmembrane</keyword>
<proteinExistence type="predicted"/>
<evidence type="ECO:0000256" key="2">
    <source>
        <dbReference type="SAM" id="SignalP"/>
    </source>
</evidence>
<protein>
    <submittedName>
        <fullName evidence="3">Uncharacterized protein</fullName>
    </submittedName>
</protein>
<comment type="caution">
    <text evidence="3">The sequence shown here is derived from an EMBL/GenBank/DDBJ whole genome shotgun (WGS) entry which is preliminary data.</text>
</comment>
<evidence type="ECO:0000313" key="3">
    <source>
        <dbReference type="EMBL" id="CAF1122086.1"/>
    </source>
</evidence>
<keyword evidence="1" id="KW-1133">Transmembrane helix</keyword>